<keyword evidence="1" id="KW-0732">Signal</keyword>
<organism evidence="2">
    <name type="scientific">Salmonella enterica</name>
    <name type="common">Salmonella choleraesuis</name>
    <dbReference type="NCBI Taxonomy" id="28901"/>
    <lineage>
        <taxon>Bacteria</taxon>
        <taxon>Pseudomonadati</taxon>
        <taxon>Pseudomonadota</taxon>
        <taxon>Gammaproteobacteria</taxon>
        <taxon>Enterobacterales</taxon>
        <taxon>Enterobacteriaceae</taxon>
        <taxon>Salmonella</taxon>
    </lineage>
</organism>
<evidence type="ECO:0000256" key="1">
    <source>
        <dbReference type="SAM" id="SignalP"/>
    </source>
</evidence>
<reference evidence="2" key="1">
    <citation type="submission" date="2019-07" db="EMBL/GenBank/DDBJ databases">
        <authorList>
            <consortium name="GenomeTrakr network: Whole genome sequencing for foodborne pathogen traceback"/>
        </authorList>
    </citation>
    <scope>NUCLEOTIDE SEQUENCE</scope>
    <source>
        <strain evidence="2">CFSAN095109</strain>
    </source>
</reference>
<comment type="caution">
    <text evidence="2">The sequence shown here is derived from an EMBL/GenBank/DDBJ whole genome shotgun (WGS) entry which is preliminary data.</text>
</comment>
<dbReference type="AlphaFoldDB" id="A0A5Y3BEK5"/>
<proteinExistence type="predicted"/>
<sequence>MKLELIALSLLALTTNAIGSSTLSCDYAKSDISNGANAPMIPGGKGTVEFDGKSFKATRPNGGVIISPIISEQKNGMLFLDDKTKVFAASLSKTDFAISDRIARITEQWANCIDVSPSPNNSDNDKPATAWKYRSLTKQEINAVEAVVKDQLKDPESARFKHSKFVSNGKGAYCGLVNSKNSYGGYAGNTPFMVMLINNGKPHAGFIGMGGDDAETLSTLSVCKDSGYF</sequence>
<dbReference type="EMBL" id="AAIPXE010000010">
    <property type="protein sequence ID" value="ECG9115044.1"/>
    <property type="molecule type" value="Genomic_DNA"/>
</dbReference>
<feature type="chain" id="PRO_5026286066" evidence="1">
    <location>
        <begin position="18"/>
        <end position="229"/>
    </location>
</feature>
<protein>
    <submittedName>
        <fullName evidence="2">Uncharacterized protein</fullName>
    </submittedName>
</protein>
<dbReference type="PROSITE" id="PS51257">
    <property type="entry name" value="PROKAR_LIPOPROTEIN"/>
    <property type="match status" value="1"/>
</dbReference>
<accession>A0A5Y3BEK5</accession>
<feature type="signal peptide" evidence="1">
    <location>
        <begin position="1"/>
        <end position="17"/>
    </location>
</feature>
<gene>
    <name evidence="2" type="ORF">FOW62_10115</name>
</gene>
<name>A0A5Y3BEK5_SALER</name>
<evidence type="ECO:0000313" key="2">
    <source>
        <dbReference type="EMBL" id="ECG9115044.1"/>
    </source>
</evidence>